<organism evidence="1 2">
    <name type="scientific">Xenoophorus captivus</name>
    <dbReference type="NCBI Taxonomy" id="1517983"/>
    <lineage>
        <taxon>Eukaryota</taxon>
        <taxon>Metazoa</taxon>
        <taxon>Chordata</taxon>
        <taxon>Craniata</taxon>
        <taxon>Vertebrata</taxon>
        <taxon>Euteleostomi</taxon>
        <taxon>Actinopterygii</taxon>
        <taxon>Neopterygii</taxon>
        <taxon>Teleostei</taxon>
        <taxon>Neoteleostei</taxon>
        <taxon>Acanthomorphata</taxon>
        <taxon>Ovalentaria</taxon>
        <taxon>Atherinomorphae</taxon>
        <taxon>Cyprinodontiformes</taxon>
        <taxon>Goodeidae</taxon>
        <taxon>Xenoophorus</taxon>
    </lineage>
</organism>
<evidence type="ECO:0000313" key="2">
    <source>
        <dbReference type="Proteomes" id="UP001434883"/>
    </source>
</evidence>
<keyword evidence="2" id="KW-1185">Reference proteome</keyword>
<proteinExistence type="predicted"/>
<comment type="caution">
    <text evidence="1">The sequence shown here is derived from an EMBL/GenBank/DDBJ whole genome shotgun (WGS) entry which is preliminary data.</text>
</comment>
<gene>
    <name evidence="1" type="ORF">XENOCAPTIV_011204</name>
</gene>
<evidence type="ECO:0000313" key="1">
    <source>
        <dbReference type="EMBL" id="MEQ2199769.1"/>
    </source>
</evidence>
<accession>A0ABV0QVG4</accession>
<feature type="non-terminal residue" evidence="1">
    <location>
        <position position="1"/>
    </location>
</feature>
<dbReference type="EMBL" id="JAHRIN010025448">
    <property type="protein sequence ID" value="MEQ2199769.1"/>
    <property type="molecule type" value="Genomic_DNA"/>
</dbReference>
<sequence>FLRLRRSQTDFILLARISISQLHLPSSSPWSSIILPFKSHHSAYRALLPPCDQTEEHTPPEDRERGPYNGNVLVPFSCGSFYWNFFWTQPAGHLSPGREMAGNLRCLIPLRDMAVLRGSCSRAQQRGVGLPVGKQSQYGLDRAGREPLMCYRSGTLLIQDLQEPKCSLRLNLFQEM</sequence>
<name>A0ABV0QVG4_9TELE</name>
<dbReference type="Proteomes" id="UP001434883">
    <property type="component" value="Unassembled WGS sequence"/>
</dbReference>
<protein>
    <submittedName>
        <fullName evidence="1">Uncharacterized protein</fullName>
    </submittedName>
</protein>
<reference evidence="1 2" key="1">
    <citation type="submission" date="2021-06" db="EMBL/GenBank/DDBJ databases">
        <authorList>
            <person name="Palmer J.M."/>
        </authorList>
    </citation>
    <scope>NUCLEOTIDE SEQUENCE [LARGE SCALE GENOMIC DNA]</scope>
    <source>
        <strain evidence="1 2">XC_2019</strain>
        <tissue evidence="1">Muscle</tissue>
    </source>
</reference>